<name>A0AA39QS25_9LECA</name>
<comment type="caution">
    <text evidence="2">The sequence shown here is derived from an EMBL/GenBank/DDBJ whole genome shotgun (WGS) entry which is preliminary data.</text>
</comment>
<protein>
    <submittedName>
        <fullName evidence="2">Uncharacterized protein</fullName>
    </submittedName>
</protein>
<evidence type="ECO:0000313" key="3">
    <source>
        <dbReference type="Proteomes" id="UP001166286"/>
    </source>
</evidence>
<proteinExistence type="predicted"/>
<dbReference type="PANTHER" id="PTHR37577">
    <property type="entry name" value="INTEGRAL MEMBRANE PROTEIN"/>
    <property type="match status" value="1"/>
</dbReference>
<feature type="transmembrane region" description="Helical" evidence="1">
    <location>
        <begin position="154"/>
        <end position="174"/>
    </location>
</feature>
<feature type="transmembrane region" description="Helical" evidence="1">
    <location>
        <begin position="274"/>
        <end position="294"/>
    </location>
</feature>
<keyword evidence="1" id="KW-0472">Membrane</keyword>
<dbReference type="InterPro" id="IPR053018">
    <property type="entry name" value="Elsinochrome_Biosynth-Asso"/>
</dbReference>
<reference evidence="2" key="1">
    <citation type="submission" date="2023-03" db="EMBL/GenBank/DDBJ databases">
        <title>Complete genome of Cladonia borealis.</title>
        <authorList>
            <person name="Park H."/>
        </authorList>
    </citation>
    <scope>NUCLEOTIDE SEQUENCE</scope>
    <source>
        <strain evidence="2">ANT050790</strain>
    </source>
</reference>
<evidence type="ECO:0000256" key="1">
    <source>
        <dbReference type="SAM" id="Phobius"/>
    </source>
</evidence>
<keyword evidence="1" id="KW-1133">Transmembrane helix</keyword>
<sequence length="399" mass="44983">MSSQTAGLNCTTTPWQIEPNSDISGIGVLIGFAATAYSTFLLCIAYYLVDFKRISNPVDQKCIDTFYRLFNASRPSQEWSKAIEAAVLTFSDQQVITGIAILISGYSQLHSGLAVYYWQLTVDLAWFSSVTHLTTLTCLRYFFQERQGLKILRLICMAVTAGMLSCAVISTGYLGGGNFSYDYPAWCLFHPTLLRTATNDDPYRDGSDWTGYYNSVYVAVVLLLLSVSYGTRMIQLFPSILDKIRQNVRAWLRDFAQSRLLEYKNKALGNTFRTFWAFVYTLALATYCILKAAADLYSSMFWEITWLAIALVWGTIRIIMDRDIDFGYQESDPVSLYSQDVKNAVLEDDIWGFGQVVAVALLLAPLFSFFETIYVLILTAPSVTFGWFLVYDIMQGPSG</sequence>
<keyword evidence="1" id="KW-0812">Transmembrane</keyword>
<dbReference type="Proteomes" id="UP001166286">
    <property type="component" value="Unassembled WGS sequence"/>
</dbReference>
<feature type="transmembrane region" description="Helical" evidence="1">
    <location>
        <begin position="23"/>
        <end position="49"/>
    </location>
</feature>
<gene>
    <name evidence="2" type="ORF">JMJ35_010478</name>
</gene>
<organism evidence="2 3">
    <name type="scientific">Cladonia borealis</name>
    <dbReference type="NCBI Taxonomy" id="184061"/>
    <lineage>
        <taxon>Eukaryota</taxon>
        <taxon>Fungi</taxon>
        <taxon>Dikarya</taxon>
        <taxon>Ascomycota</taxon>
        <taxon>Pezizomycotina</taxon>
        <taxon>Lecanoromycetes</taxon>
        <taxon>OSLEUM clade</taxon>
        <taxon>Lecanoromycetidae</taxon>
        <taxon>Lecanorales</taxon>
        <taxon>Lecanorineae</taxon>
        <taxon>Cladoniaceae</taxon>
        <taxon>Cladonia</taxon>
    </lineage>
</organism>
<feature type="transmembrane region" description="Helical" evidence="1">
    <location>
        <begin position="212"/>
        <end position="231"/>
    </location>
</feature>
<feature type="transmembrane region" description="Helical" evidence="1">
    <location>
        <begin position="373"/>
        <end position="394"/>
    </location>
</feature>
<evidence type="ECO:0000313" key="2">
    <source>
        <dbReference type="EMBL" id="KAK0507020.1"/>
    </source>
</evidence>
<dbReference type="AlphaFoldDB" id="A0AA39QS25"/>
<accession>A0AA39QS25</accession>
<feature type="transmembrane region" description="Helical" evidence="1">
    <location>
        <begin position="350"/>
        <end position="367"/>
    </location>
</feature>
<keyword evidence="3" id="KW-1185">Reference proteome</keyword>
<dbReference type="PANTHER" id="PTHR37577:SF1">
    <property type="entry name" value="INTEGRAL MEMBRANE PROTEIN"/>
    <property type="match status" value="1"/>
</dbReference>
<feature type="transmembrane region" description="Helical" evidence="1">
    <location>
        <begin position="300"/>
        <end position="320"/>
    </location>
</feature>
<dbReference type="EMBL" id="JAFEKC020000025">
    <property type="protein sequence ID" value="KAK0507020.1"/>
    <property type="molecule type" value="Genomic_DNA"/>
</dbReference>